<dbReference type="PANTHER" id="PTHR47165:SF4">
    <property type="entry name" value="OS03G0429900 PROTEIN"/>
    <property type="match status" value="1"/>
</dbReference>
<organism evidence="1 2">
    <name type="scientific">Daucus carota subsp. sativus</name>
    <name type="common">Carrot</name>
    <dbReference type="NCBI Taxonomy" id="79200"/>
    <lineage>
        <taxon>Eukaryota</taxon>
        <taxon>Viridiplantae</taxon>
        <taxon>Streptophyta</taxon>
        <taxon>Embryophyta</taxon>
        <taxon>Tracheophyta</taxon>
        <taxon>Spermatophyta</taxon>
        <taxon>Magnoliopsida</taxon>
        <taxon>eudicotyledons</taxon>
        <taxon>Gunneridae</taxon>
        <taxon>Pentapetalae</taxon>
        <taxon>asterids</taxon>
        <taxon>campanulids</taxon>
        <taxon>Apiales</taxon>
        <taxon>Apiaceae</taxon>
        <taxon>Apioideae</taxon>
        <taxon>Scandiceae</taxon>
        <taxon>Daucinae</taxon>
        <taxon>Daucus</taxon>
        <taxon>Daucus sect. Daucus</taxon>
    </lineage>
</organism>
<evidence type="ECO:0000313" key="1">
    <source>
        <dbReference type="EMBL" id="WOH08934.1"/>
    </source>
</evidence>
<dbReference type="Gramene" id="KZM87577">
    <property type="protein sequence ID" value="KZM87577"/>
    <property type="gene ID" value="DCAR_024704"/>
</dbReference>
<reference evidence="1" key="1">
    <citation type="journal article" date="2016" name="Nat. Genet.">
        <title>A high-quality carrot genome assembly provides new insights into carotenoid accumulation and asterid genome evolution.</title>
        <authorList>
            <person name="Iorizzo M."/>
            <person name="Ellison S."/>
            <person name="Senalik D."/>
            <person name="Zeng P."/>
            <person name="Satapoomin P."/>
            <person name="Huang J."/>
            <person name="Bowman M."/>
            <person name="Iovene M."/>
            <person name="Sanseverino W."/>
            <person name="Cavagnaro P."/>
            <person name="Yildiz M."/>
            <person name="Macko-Podgorni A."/>
            <person name="Moranska E."/>
            <person name="Grzebelus E."/>
            <person name="Grzebelus D."/>
            <person name="Ashrafi H."/>
            <person name="Zheng Z."/>
            <person name="Cheng S."/>
            <person name="Spooner D."/>
            <person name="Van Deynze A."/>
            <person name="Simon P."/>
        </authorList>
    </citation>
    <scope>NUCLEOTIDE SEQUENCE</scope>
    <source>
        <tissue evidence="1">Leaf</tissue>
    </source>
</reference>
<proteinExistence type="predicted"/>
<reference evidence="1" key="2">
    <citation type="submission" date="2022-03" db="EMBL/GenBank/DDBJ databases">
        <title>Draft title - Genomic analysis of global carrot germplasm unveils the trajectory of domestication and the origin of high carotenoid orange carrot.</title>
        <authorList>
            <person name="Iorizzo M."/>
            <person name="Ellison S."/>
            <person name="Senalik D."/>
            <person name="Macko-Podgorni A."/>
            <person name="Grzebelus D."/>
            <person name="Bostan H."/>
            <person name="Rolling W."/>
            <person name="Curaba J."/>
            <person name="Simon P."/>
        </authorList>
    </citation>
    <scope>NUCLEOTIDE SEQUENCE</scope>
    <source>
        <tissue evidence="1">Leaf</tissue>
    </source>
</reference>
<dbReference type="Gene3D" id="2.40.50.140">
    <property type="entry name" value="Nucleic acid-binding proteins"/>
    <property type="match status" value="1"/>
</dbReference>
<dbReference type="PANTHER" id="PTHR47165">
    <property type="entry name" value="OS03G0429900 PROTEIN"/>
    <property type="match status" value="1"/>
</dbReference>
<gene>
    <name evidence="1" type="ORF">DCAR_0728385</name>
</gene>
<evidence type="ECO:0000313" key="2">
    <source>
        <dbReference type="Proteomes" id="UP000077755"/>
    </source>
</evidence>
<name>A0A164TIR1_DAUCS</name>
<dbReference type="Proteomes" id="UP000077755">
    <property type="component" value="Chromosome 7"/>
</dbReference>
<dbReference type="InterPro" id="IPR012340">
    <property type="entry name" value="NA-bd_OB-fold"/>
</dbReference>
<keyword evidence="2" id="KW-1185">Reference proteome</keyword>
<accession>A0A164TIR1</accession>
<protein>
    <submittedName>
        <fullName evidence="1">Uncharacterized protein</fullName>
    </submittedName>
</protein>
<dbReference type="AlphaFoldDB" id="A0A164TIR1"/>
<dbReference type="EMBL" id="CP093349">
    <property type="protein sequence ID" value="WOH08934.1"/>
    <property type="molecule type" value="Genomic_DNA"/>
</dbReference>
<sequence>MTLWESFSNNAYYTPMLNFTLVDTEHEQYWAIAPPSERERLLPTVFPGMLYHITNFKIIASQGPFRPLSTPKILVFGSDTKWEDYVFPSSIPRFKFNLTSWPRILTRIAKDTLLSDVAGVIICVEDIKLSQNGIQRLNLTLIDESLIHIHVSLWDVKARSFQRDFKEHRWKNVLTVMTGLLVKNSKGSVIGTEARYYCAACGRNFITPSTRPSIVLHVKDHTGEIRINLQPPELSLLTGYSRRELLRDRTLVNGIWTFSTASGIIKGANCTFELMMAPSSYSNTTGKLIVDGIVQYSKKKRTYPA</sequence>